<evidence type="ECO:0000256" key="4">
    <source>
        <dbReference type="ARBA" id="ARBA00022597"/>
    </source>
</evidence>
<comment type="subcellular location">
    <subcellularLocation>
        <location evidence="1">Membrane</location>
        <topology evidence="1">Multi-pass membrane protein</topology>
    </subcellularLocation>
</comment>
<keyword evidence="6 8" id="KW-1133">Transmembrane helix</keyword>
<dbReference type="SUPFAM" id="SSF103473">
    <property type="entry name" value="MFS general substrate transporter"/>
    <property type="match status" value="1"/>
</dbReference>
<feature type="transmembrane region" description="Helical" evidence="8">
    <location>
        <begin position="203"/>
        <end position="220"/>
    </location>
</feature>
<keyword evidence="5 8" id="KW-0812">Transmembrane</keyword>
<comment type="caution">
    <text evidence="10">The sequence shown here is derived from an EMBL/GenBank/DDBJ whole genome shotgun (WGS) entry which is preliminary data.</text>
</comment>
<evidence type="ECO:0000256" key="2">
    <source>
        <dbReference type="ARBA" id="ARBA00010992"/>
    </source>
</evidence>
<feature type="transmembrane region" description="Helical" evidence="8">
    <location>
        <begin position="88"/>
        <end position="105"/>
    </location>
</feature>
<dbReference type="InterPro" id="IPR020846">
    <property type="entry name" value="MFS_dom"/>
</dbReference>
<dbReference type="InterPro" id="IPR036259">
    <property type="entry name" value="MFS_trans_sf"/>
</dbReference>
<dbReference type="PROSITE" id="PS00216">
    <property type="entry name" value="SUGAR_TRANSPORT_1"/>
    <property type="match status" value="1"/>
</dbReference>
<evidence type="ECO:0000256" key="5">
    <source>
        <dbReference type="ARBA" id="ARBA00022692"/>
    </source>
</evidence>
<reference evidence="10" key="2">
    <citation type="submission" date="2020-03" db="EMBL/GenBank/DDBJ databases">
        <title>Walnut 2.0.</title>
        <authorList>
            <person name="Marrano A."/>
            <person name="Britton M."/>
            <person name="Zimin A.V."/>
            <person name="Zaini P.A."/>
            <person name="Workman R."/>
            <person name="Puiu D."/>
            <person name="Bianco L."/>
            <person name="Allen B.J."/>
            <person name="Troggio M."/>
            <person name="Leslie C.A."/>
            <person name="Timp W."/>
            <person name="Dendekar A."/>
            <person name="Salzberg S.L."/>
            <person name="Neale D.B."/>
        </authorList>
    </citation>
    <scope>NUCLEOTIDE SEQUENCE</scope>
    <source>
        <tissue evidence="10">Leaves</tissue>
    </source>
</reference>
<feature type="transmembrane region" description="Helical" evidence="8">
    <location>
        <begin position="45"/>
        <end position="68"/>
    </location>
</feature>
<evidence type="ECO:0000256" key="6">
    <source>
        <dbReference type="ARBA" id="ARBA00022989"/>
    </source>
</evidence>
<protein>
    <recommendedName>
        <fullName evidence="9">Major facilitator superfamily (MFS) profile domain-containing protein</fullName>
    </recommendedName>
</protein>
<dbReference type="GO" id="GO:0051119">
    <property type="term" value="F:sugar transmembrane transporter activity"/>
    <property type="evidence" value="ECO:0007669"/>
    <property type="project" value="InterPro"/>
</dbReference>
<accession>A0A833U5X1</accession>
<feature type="transmembrane region" description="Helical" evidence="8">
    <location>
        <begin position="303"/>
        <end position="328"/>
    </location>
</feature>
<feature type="domain" description="Major facilitator superfamily (MFS) profile" evidence="9">
    <location>
        <begin position="1"/>
        <end position="393"/>
    </location>
</feature>
<evidence type="ECO:0000256" key="8">
    <source>
        <dbReference type="SAM" id="Phobius"/>
    </source>
</evidence>
<dbReference type="EMBL" id="LIHL02000011">
    <property type="protein sequence ID" value="KAF5453949.1"/>
    <property type="molecule type" value="Genomic_DNA"/>
</dbReference>
<dbReference type="GO" id="GO:0016020">
    <property type="term" value="C:membrane"/>
    <property type="evidence" value="ECO:0007669"/>
    <property type="project" value="UniProtKB-SubCell"/>
</dbReference>
<dbReference type="PROSITE" id="PS50850">
    <property type="entry name" value="MFS"/>
    <property type="match status" value="1"/>
</dbReference>
<organism evidence="10 11">
    <name type="scientific">Juglans regia</name>
    <name type="common">English walnut</name>
    <dbReference type="NCBI Taxonomy" id="51240"/>
    <lineage>
        <taxon>Eukaryota</taxon>
        <taxon>Viridiplantae</taxon>
        <taxon>Streptophyta</taxon>
        <taxon>Embryophyta</taxon>
        <taxon>Tracheophyta</taxon>
        <taxon>Spermatophyta</taxon>
        <taxon>Magnoliopsida</taxon>
        <taxon>eudicotyledons</taxon>
        <taxon>Gunneridae</taxon>
        <taxon>Pentapetalae</taxon>
        <taxon>rosids</taxon>
        <taxon>fabids</taxon>
        <taxon>Fagales</taxon>
        <taxon>Juglandaceae</taxon>
        <taxon>Juglans</taxon>
    </lineage>
</organism>
<evidence type="ECO:0000256" key="1">
    <source>
        <dbReference type="ARBA" id="ARBA00004141"/>
    </source>
</evidence>
<dbReference type="Pfam" id="PF00083">
    <property type="entry name" value="Sugar_tr"/>
    <property type="match status" value="2"/>
</dbReference>
<reference evidence="10" key="1">
    <citation type="submission" date="2015-10" db="EMBL/GenBank/DDBJ databases">
        <authorList>
            <person name="Martinez-Garcia P.J."/>
            <person name="Crepeau M.W."/>
            <person name="Puiu D."/>
            <person name="Gonzalez-Ibeas D."/>
            <person name="Whalen J."/>
            <person name="Stevens K."/>
            <person name="Paul R."/>
            <person name="Butterfield T."/>
            <person name="Britton M."/>
            <person name="Reagan R."/>
            <person name="Chakraborty S."/>
            <person name="Walawage S.L."/>
            <person name="Vasquez-Gross H.A."/>
            <person name="Cardeno C."/>
            <person name="Famula R."/>
            <person name="Pratt K."/>
            <person name="Kuruganti S."/>
            <person name="Aradhya M.K."/>
            <person name="Leslie C.A."/>
            <person name="Dandekar A.M."/>
            <person name="Salzberg S.L."/>
            <person name="Wegrzyn J.L."/>
            <person name="Langley C.H."/>
            <person name="Neale D.B."/>
        </authorList>
    </citation>
    <scope>NUCLEOTIDE SEQUENCE</scope>
    <source>
        <tissue evidence="10">Leaves</tissue>
    </source>
</reference>
<keyword evidence="7 8" id="KW-0472">Membrane</keyword>
<proteinExistence type="inferred from homology"/>
<dbReference type="InterPro" id="IPR044775">
    <property type="entry name" value="MFS_ERD6/Tret1-like"/>
</dbReference>
<evidence type="ECO:0000313" key="11">
    <source>
        <dbReference type="Proteomes" id="UP000619265"/>
    </source>
</evidence>
<evidence type="ECO:0000259" key="9">
    <source>
        <dbReference type="PROSITE" id="PS50850"/>
    </source>
</evidence>
<dbReference type="PANTHER" id="PTHR48021">
    <property type="match status" value="1"/>
</dbReference>
<name>A0A833U5X1_JUGRE</name>
<dbReference type="Gene3D" id="1.20.1250.20">
    <property type="entry name" value="MFS general substrate transporter like domains"/>
    <property type="match status" value="2"/>
</dbReference>
<dbReference type="PANTHER" id="PTHR48021:SF25">
    <property type="entry name" value="SUGAR TRANSPORTER ERD6-LIKE 5"/>
    <property type="match status" value="1"/>
</dbReference>
<feature type="transmembrane region" description="Helical" evidence="8">
    <location>
        <begin position="340"/>
        <end position="359"/>
    </location>
</feature>
<sequence>MEEGATSRSLLQKQKLDDNEELIRISCGEEDEGLLLQSDQSSSTITVVVVLSTLIAACGSYAFGNAVGYSSPAESGIEDDLGLGSEEYAVFGSVLTIGAILGAISSGKFADFFGRRGAMGAAEMFCILGWLAMAFSKDAWLLDLGRFLVGCGIGVLSYVVPVYIAEITPKNVRGGFTSLSQEYTENLQLISEDGIRHLFQKKYAYLIMIGVGLMVFQQLGGLNGFGFYASTIFESAGCSIKLGTIAAAVVQISMTAVGVFLIDKCGRLPLLLISAAGSCIGCLLTGFAFFLQDLQCGKDLVAMMVLIGVLVYWASFELGMGGIPWIMMSEIFPINIKGSAGSLVTLVSWIGSWLTSYTFNFLFEWSSAGPFFIYAGVCGMGVLFIAKMVPETKKLALEEIQASITVQ</sequence>
<feature type="transmembrane region" description="Helical" evidence="8">
    <location>
        <begin position="371"/>
        <end position="389"/>
    </location>
</feature>
<comment type="similarity">
    <text evidence="2">Belongs to the major facilitator superfamily. Sugar transporter (TC 2.A.1.1) family.</text>
</comment>
<feature type="transmembrane region" description="Helical" evidence="8">
    <location>
        <begin position="240"/>
        <end position="262"/>
    </location>
</feature>
<feature type="transmembrane region" description="Helical" evidence="8">
    <location>
        <begin position="269"/>
        <end position="291"/>
    </location>
</feature>
<evidence type="ECO:0000256" key="3">
    <source>
        <dbReference type="ARBA" id="ARBA00022448"/>
    </source>
</evidence>
<feature type="transmembrane region" description="Helical" evidence="8">
    <location>
        <begin position="117"/>
        <end position="135"/>
    </location>
</feature>
<dbReference type="CDD" id="cd17358">
    <property type="entry name" value="MFS_GLUT6_8_Class3_like"/>
    <property type="match status" value="1"/>
</dbReference>
<dbReference type="InterPro" id="IPR050549">
    <property type="entry name" value="MFS_Trehalose_Transporter"/>
</dbReference>
<keyword evidence="4" id="KW-0762">Sugar transport</keyword>
<feature type="transmembrane region" description="Helical" evidence="8">
    <location>
        <begin position="147"/>
        <end position="165"/>
    </location>
</feature>
<gene>
    <name evidence="10" type="ORF">F2P56_023658</name>
</gene>
<evidence type="ECO:0000256" key="7">
    <source>
        <dbReference type="ARBA" id="ARBA00023136"/>
    </source>
</evidence>
<dbReference type="Proteomes" id="UP000619265">
    <property type="component" value="Unassembled WGS sequence"/>
</dbReference>
<dbReference type="Gramene" id="Jr11_01850_p1">
    <property type="protein sequence ID" value="cds.Jr11_01850_p1"/>
    <property type="gene ID" value="Jr11_01850"/>
</dbReference>
<dbReference type="AlphaFoldDB" id="A0A833U5X1"/>
<keyword evidence="3" id="KW-0813">Transport</keyword>
<dbReference type="InterPro" id="IPR005828">
    <property type="entry name" value="MFS_sugar_transport-like"/>
</dbReference>
<dbReference type="InterPro" id="IPR005829">
    <property type="entry name" value="Sugar_transporter_CS"/>
</dbReference>
<evidence type="ECO:0000313" key="10">
    <source>
        <dbReference type="EMBL" id="KAF5453949.1"/>
    </source>
</evidence>